<sequence>MAMRRDESEVAHNFSVARVQVGQHVCVYCESPSCALWPGLGFIKPPTSPKQQVPRSSYSRKLRLGNNNGIKALFFNPNKEPILKEALKWTLPESAFFKRARLGPVPKFEISLLAPTRLVAFSYRSGLVSPNLGPAHAQP</sequence>
<proteinExistence type="predicted"/>
<dbReference type="AlphaFoldDB" id="A0A498JKD5"/>
<dbReference type="EMBL" id="RDQH01000333">
    <property type="protein sequence ID" value="RXH94394.1"/>
    <property type="molecule type" value="Genomic_DNA"/>
</dbReference>
<evidence type="ECO:0000313" key="1">
    <source>
        <dbReference type="EMBL" id="RXH94394.1"/>
    </source>
</evidence>
<gene>
    <name evidence="1" type="ORF">DVH24_024078</name>
</gene>
<protein>
    <submittedName>
        <fullName evidence="1">Uncharacterized protein</fullName>
    </submittedName>
</protein>
<comment type="caution">
    <text evidence="1">The sequence shown here is derived from an EMBL/GenBank/DDBJ whole genome shotgun (WGS) entry which is preliminary data.</text>
</comment>
<organism evidence="1 2">
    <name type="scientific">Malus domestica</name>
    <name type="common">Apple</name>
    <name type="synonym">Pyrus malus</name>
    <dbReference type="NCBI Taxonomy" id="3750"/>
    <lineage>
        <taxon>Eukaryota</taxon>
        <taxon>Viridiplantae</taxon>
        <taxon>Streptophyta</taxon>
        <taxon>Embryophyta</taxon>
        <taxon>Tracheophyta</taxon>
        <taxon>Spermatophyta</taxon>
        <taxon>Magnoliopsida</taxon>
        <taxon>eudicotyledons</taxon>
        <taxon>Gunneridae</taxon>
        <taxon>Pentapetalae</taxon>
        <taxon>rosids</taxon>
        <taxon>fabids</taxon>
        <taxon>Rosales</taxon>
        <taxon>Rosaceae</taxon>
        <taxon>Amygdaloideae</taxon>
        <taxon>Maleae</taxon>
        <taxon>Malus</taxon>
    </lineage>
</organism>
<keyword evidence="2" id="KW-1185">Reference proteome</keyword>
<dbReference type="Proteomes" id="UP000290289">
    <property type="component" value="Chromosome 7"/>
</dbReference>
<evidence type="ECO:0000313" key="2">
    <source>
        <dbReference type="Proteomes" id="UP000290289"/>
    </source>
</evidence>
<accession>A0A498JKD5</accession>
<reference evidence="1 2" key="1">
    <citation type="submission" date="2018-10" db="EMBL/GenBank/DDBJ databases">
        <title>A high-quality apple genome assembly.</title>
        <authorList>
            <person name="Hu J."/>
        </authorList>
    </citation>
    <scope>NUCLEOTIDE SEQUENCE [LARGE SCALE GENOMIC DNA]</scope>
    <source>
        <strain evidence="2">cv. HFTH1</strain>
        <tissue evidence="1">Young leaf</tissue>
    </source>
</reference>
<name>A0A498JKD5_MALDO</name>